<keyword evidence="3" id="KW-1185">Reference proteome</keyword>
<reference evidence="2 3" key="1">
    <citation type="submission" date="2008-07" db="EMBL/GenBank/DDBJ databases">
        <authorList>
            <person name="El-Sayed N."/>
            <person name="Caler E."/>
            <person name="Inman J."/>
            <person name="Amedeo P."/>
            <person name="Hass B."/>
            <person name="Wortman J."/>
        </authorList>
    </citation>
    <scope>NUCLEOTIDE SEQUENCE [LARGE SCALE GENOMIC DNA]</scope>
    <source>
        <strain evidence="3">ATCC 50983 / TXsc</strain>
    </source>
</reference>
<feature type="compositionally biased region" description="Basic and acidic residues" evidence="1">
    <location>
        <begin position="511"/>
        <end position="520"/>
    </location>
</feature>
<dbReference type="OrthoDB" id="426663at2759"/>
<dbReference type="Proteomes" id="UP000007800">
    <property type="component" value="Unassembled WGS sequence"/>
</dbReference>
<dbReference type="AlphaFoldDB" id="C5K819"/>
<organism evidence="3">
    <name type="scientific">Perkinsus marinus (strain ATCC 50983 / TXsc)</name>
    <dbReference type="NCBI Taxonomy" id="423536"/>
    <lineage>
        <taxon>Eukaryota</taxon>
        <taxon>Sar</taxon>
        <taxon>Alveolata</taxon>
        <taxon>Perkinsozoa</taxon>
        <taxon>Perkinsea</taxon>
        <taxon>Perkinsida</taxon>
        <taxon>Perkinsidae</taxon>
        <taxon>Perkinsus</taxon>
    </lineage>
</organism>
<dbReference type="GeneID" id="9057695"/>
<name>C5K819_PERM5</name>
<evidence type="ECO:0000313" key="2">
    <source>
        <dbReference type="EMBL" id="EER19704.1"/>
    </source>
</evidence>
<evidence type="ECO:0000313" key="3">
    <source>
        <dbReference type="Proteomes" id="UP000007800"/>
    </source>
</evidence>
<accession>C5K819</accession>
<dbReference type="InParanoid" id="C5K819"/>
<gene>
    <name evidence="2" type="ORF">Pmar_PMAR012692</name>
</gene>
<feature type="region of interest" description="Disordered" evidence="1">
    <location>
        <begin position="473"/>
        <end position="526"/>
    </location>
</feature>
<dbReference type="EMBL" id="GG671079">
    <property type="protein sequence ID" value="EER19704.1"/>
    <property type="molecule type" value="Genomic_DNA"/>
</dbReference>
<protein>
    <submittedName>
        <fullName evidence="2">Uncharacterized protein</fullName>
    </submittedName>
</protein>
<evidence type="ECO:0000256" key="1">
    <source>
        <dbReference type="SAM" id="MobiDB-lite"/>
    </source>
</evidence>
<dbReference type="RefSeq" id="XP_002787908.1">
    <property type="nucleotide sequence ID" value="XM_002787862.1"/>
</dbReference>
<sequence length="551" mass="59967">MSTLCSLKVVLPSSSPGLRSGIASLSTALRGFATARQQTSSDIQAAVKTLMRDITAKENEDTGDADPLAVNKVVKGAKTGGLDEPIPLNRAGLIEAVKGVQPTLFDSAAASIVRKLCEIDAAIVSLENSTSTEGNGKVGRYTPGNGKTAAVITDMEMDNLLKAVTDSAIAVALGYSPVTLYCPTEVAELPRVLLAGRGVDILTKDVTADMMQNVSVISCPASYPRSRLFSPDDDVTSSTTKVQSLGRWSQGTAWMRLGRLFNRGNTTSKYELPLLAEDALTFLEPSGQKKLMEVLDETLDVIRSVANESGVIERTTAKDETRVRHLLLASPEPYDALVKTSVFDATMKELATTDNEETKTVLHYVSLDGEPIVDPAKSFSRFTSRSLGWQTITHTSYEHLLNWLNEHDYRTPEFYSTVDYNLLPKEFTDAVDVVNDRFSLDAVQLSSWYINDYLAGGGVVLDPNEMVRDITTKPQPRNDMFGGFDDATDPITDLSEFSDEDSGDEIEVDGEEKSNDKATQSDDVSDDANIKKKIIKEFGSLKDATPAENKE</sequence>
<feature type="compositionally biased region" description="Acidic residues" evidence="1">
    <location>
        <begin position="496"/>
        <end position="510"/>
    </location>
</feature>
<proteinExistence type="predicted"/>